<evidence type="ECO:0000313" key="2">
    <source>
        <dbReference type="Proteomes" id="UP000010802"/>
    </source>
</evidence>
<keyword evidence="2" id="KW-1185">Reference proteome</keyword>
<dbReference type="PATRIC" id="fig|1209989.3.peg.955"/>
<dbReference type="HOGENOM" id="CLU_1719400_0_0_9"/>
<gene>
    <name evidence="1" type="ordered locus">TEPIRE1_0858</name>
</gene>
<name>F4LWZ8_TEPAE</name>
<protein>
    <submittedName>
        <fullName evidence="1">Uncharacterized protein</fullName>
    </submittedName>
</protein>
<dbReference type="OrthoDB" id="1797346at2"/>
<evidence type="ECO:0000313" key="1">
    <source>
        <dbReference type="EMBL" id="CCP25576.1"/>
    </source>
</evidence>
<dbReference type="RefSeq" id="WP_013777899.1">
    <property type="nucleotide sequence ID" value="NC_015519.1"/>
</dbReference>
<dbReference type="STRING" id="1209989.TepRe1_0793"/>
<organism evidence="1 2">
    <name type="scientific">Tepidanaerobacter acetatoxydans (strain DSM 21804 / JCM 16047 / Re1)</name>
    <dbReference type="NCBI Taxonomy" id="1209989"/>
    <lineage>
        <taxon>Bacteria</taxon>
        <taxon>Bacillati</taxon>
        <taxon>Bacillota</taxon>
        <taxon>Clostridia</taxon>
        <taxon>Thermosediminibacterales</taxon>
        <taxon>Tepidanaerobacteraceae</taxon>
        <taxon>Tepidanaerobacter</taxon>
    </lineage>
</organism>
<proteinExistence type="predicted"/>
<accession>F4LWZ8</accession>
<dbReference type="EMBL" id="HF563609">
    <property type="protein sequence ID" value="CCP25576.1"/>
    <property type="molecule type" value="Genomic_DNA"/>
</dbReference>
<accession>L0RXE9</accession>
<dbReference type="eggNOG" id="ENOG5032CI8">
    <property type="taxonomic scope" value="Bacteria"/>
</dbReference>
<dbReference type="KEGG" id="tae:TepiRe1_0858"/>
<dbReference type="AlphaFoldDB" id="F4LWZ8"/>
<dbReference type="Proteomes" id="UP000010802">
    <property type="component" value="Chromosome"/>
</dbReference>
<dbReference type="KEGG" id="tep:TepRe1_0793"/>
<reference evidence="2" key="1">
    <citation type="journal article" date="2013" name="Genome Announc.">
        <title>First genome sequence of a syntrophic acetate-oxidizing bacterium, Tepidanaerobacter acetatoxydans strain Re1.</title>
        <authorList>
            <person name="Manzoor S."/>
            <person name="Bongcam-Rudloff E."/>
            <person name="Schnurer A."/>
            <person name="Muller B."/>
        </authorList>
    </citation>
    <scope>NUCLEOTIDE SEQUENCE [LARGE SCALE GENOMIC DNA]</scope>
    <source>
        <strain evidence="2">Re1</strain>
    </source>
</reference>
<sequence>MAFTYTASSTGSTLQTETVSIEVSPASGVIAATMLPGDSVSGTINVSNTGTVDEYYFITADWKAADDDTTPSLAALLAYNLNVSVAVGDTDLFAGKLEDLIDRPDSPGRELTLTTANEDVSFNFTLPTDAGNAVQDIDLAIDFVFVATS</sequence>